<dbReference type="InterPro" id="IPR019808">
    <property type="entry name" value="Histidine_triad_CS"/>
</dbReference>
<dbReference type="AlphaFoldDB" id="F8AHF5"/>
<dbReference type="Proteomes" id="UP000008386">
    <property type="component" value="Chromosome"/>
</dbReference>
<evidence type="ECO:0000256" key="1">
    <source>
        <dbReference type="PROSITE-ProRule" id="PRU00464"/>
    </source>
</evidence>
<dbReference type="SUPFAM" id="SSF54197">
    <property type="entry name" value="HIT-like"/>
    <property type="match status" value="1"/>
</dbReference>
<dbReference type="InterPro" id="IPR036265">
    <property type="entry name" value="HIT-like_sf"/>
</dbReference>
<sequence length="110" mass="12481">MTHHDDLTEEEKVALIRGIELAMKALSLVLSPNGFNIGINIGETAGQTVEHIHVHVIPRYRGDCRHPRGGVRKAVLDIEDENLAGDKERWLRNRLGEKEIRALRRALNEM</sequence>
<keyword evidence="4" id="KW-1185">Reference proteome</keyword>
<feature type="domain" description="HIT" evidence="2">
    <location>
        <begin position="1"/>
        <end position="66"/>
    </location>
</feature>
<dbReference type="KEGG" id="pya:PYCH_04620"/>
<name>F8AHF5_PYRYC</name>
<dbReference type="GO" id="GO:0003824">
    <property type="term" value="F:catalytic activity"/>
    <property type="evidence" value="ECO:0007669"/>
    <property type="project" value="InterPro"/>
</dbReference>
<dbReference type="Gene3D" id="3.30.428.10">
    <property type="entry name" value="HIT-like"/>
    <property type="match status" value="1"/>
</dbReference>
<dbReference type="InterPro" id="IPR011146">
    <property type="entry name" value="HIT-like"/>
</dbReference>
<dbReference type="PANTHER" id="PTHR42997:SF1">
    <property type="entry name" value="AP-4-A PHOSPHORYLASE"/>
    <property type="match status" value="1"/>
</dbReference>
<dbReference type="PROSITE" id="PS00892">
    <property type="entry name" value="HIT_1"/>
    <property type="match status" value="1"/>
</dbReference>
<accession>F8AHF5</accession>
<evidence type="ECO:0000259" key="2">
    <source>
        <dbReference type="PROSITE" id="PS51084"/>
    </source>
</evidence>
<dbReference type="InterPro" id="IPR052908">
    <property type="entry name" value="AP-4-A_phosphorylase"/>
</dbReference>
<dbReference type="Pfam" id="PF01230">
    <property type="entry name" value="HIT"/>
    <property type="match status" value="1"/>
</dbReference>
<protein>
    <submittedName>
        <fullName evidence="3">Histidine triad protein</fullName>
    </submittedName>
</protein>
<dbReference type="STRING" id="529709.PYCH_04620"/>
<dbReference type="EMBL" id="CP002779">
    <property type="protein sequence ID" value="AEH24152.1"/>
    <property type="molecule type" value="Genomic_DNA"/>
</dbReference>
<gene>
    <name evidence="3" type="ordered locus">PYCH_04620</name>
</gene>
<evidence type="ECO:0000313" key="4">
    <source>
        <dbReference type="Proteomes" id="UP000008386"/>
    </source>
</evidence>
<reference evidence="3 4" key="1">
    <citation type="journal article" date="2011" name="J. Bacteriol.">
        <title>Complete genome sequence of the obligate piezophilic hyperthermophilic archaeon Pyrococcus yayanosii CH1.</title>
        <authorList>
            <person name="Jun X."/>
            <person name="Lupeng L."/>
            <person name="Minjuan X."/>
            <person name="Oger P."/>
            <person name="Fengping W."/>
            <person name="Jebbar M."/>
            <person name="Xiang X."/>
        </authorList>
    </citation>
    <scope>NUCLEOTIDE SEQUENCE [LARGE SCALE GENOMIC DNA]</scope>
    <source>
        <strain evidence="4">CH1 / JCM 16557</strain>
    </source>
</reference>
<proteinExistence type="predicted"/>
<dbReference type="PROSITE" id="PS51084">
    <property type="entry name" value="HIT_2"/>
    <property type="match status" value="1"/>
</dbReference>
<dbReference type="eggNOG" id="arCOG00419">
    <property type="taxonomic scope" value="Archaea"/>
</dbReference>
<dbReference type="HOGENOM" id="CLU_056776_5_0_2"/>
<feature type="short sequence motif" description="Histidine triad motif" evidence="1">
    <location>
        <begin position="51"/>
        <end position="55"/>
    </location>
</feature>
<evidence type="ECO:0000313" key="3">
    <source>
        <dbReference type="EMBL" id="AEH24152.1"/>
    </source>
</evidence>
<organism evidence="3 4">
    <name type="scientific">Pyrococcus yayanosii (strain CH1 / JCM 16557)</name>
    <dbReference type="NCBI Taxonomy" id="529709"/>
    <lineage>
        <taxon>Archaea</taxon>
        <taxon>Methanobacteriati</taxon>
        <taxon>Methanobacteriota</taxon>
        <taxon>Thermococci</taxon>
        <taxon>Thermococcales</taxon>
        <taxon>Thermococcaceae</taxon>
        <taxon>Pyrococcus</taxon>
    </lineage>
</organism>
<dbReference type="PANTHER" id="PTHR42997">
    <property type="entry name" value="HIT FAMILY HYDROLASE"/>
    <property type="match status" value="1"/>
</dbReference>